<name>A0A9D4MSJ6_DREPO</name>
<dbReference type="AlphaFoldDB" id="A0A9D4MSJ6"/>
<evidence type="ECO:0000313" key="3">
    <source>
        <dbReference type="Proteomes" id="UP000828390"/>
    </source>
</evidence>
<reference evidence="2" key="1">
    <citation type="journal article" date="2019" name="bioRxiv">
        <title>The Genome of the Zebra Mussel, Dreissena polymorpha: A Resource for Invasive Species Research.</title>
        <authorList>
            <person name="McCartney M.A."/>
            <person name="Auch B."/>
            <person name="Kono T."/>
            <person name="Mallez S."/>
            <person name="Zhang Y."/>
            <person name="Obille A."/>
            <person name="Becker A."/>
            <person name="Abrahante J.E."/>
            <person name="Garbe J."/>
            <person name="Badalamenti J.P."/>
            <person name="Herman A."/>
            <person name="Mangelson H."/>
            <person name="Liachko I."/>
            <person name="Sullivan S."/>
            <person name="Sone E.D."/>
            <person name="Koren S."/>
            <person name="Silverstein K.A.T."/>
            <person name="Beckman K.B."/>
            <person name="Gohl D.M."/>
        </authorList>
    </citation>
    <scope>NUCLEOTIDE SEQUENCE</scope>
    <source>
        <strain evidence="2">Duluth1</strain>
        <tissue evidence="2">Whole animal</tissue>
    </source>
</reference>
<dbReference type="EMBL" id="JAIWYP010000001">
    <property type="protein sequence ID" value="KAH3882575.1"/>
    <property type="molecule type" value="Genomic_DNA"/>
</dbReference>
<proteinExistence type="predicted"/>
<dbReference type="Proteomes" id="UP000828390">
    <property type="component" value="Unassembled WGS sequence"/>
</dbReference>
<feature type="compositionally biased region" description="Basic and acidic residues" evidence="1">
    <location>
        <begin position="116"/>
        <end position="126"/>
    </location>
</feature>
<comment type="caution">
    <text evidence="2">The sequence shown here is derived from an EMBL/GenBank/DDBJ whole genome shotgun (WGS) entry which is preliminary data.</text>
</comment>
<feature type="region of interest" description="Disordered" evidence="1">
    <location>
        <begin position="98"/>
        <end position="139"/>
    </location>
</feature>
<reference evidence="2" key="2">
    <citation type="submission" date="2020-11" db="EMBL/GenBank/DDBJ databases">
        <authorList>
            <person name="McCartney M.A."/>
            <person name="Auch B."/>
            <person name="Kono T."/>
            <person name="Mallez S."/>
            <person name="Becker A."/>
            <person name="Gohl D.M."/>
            <person name="Silverstein K.A.T."/>
            <person name="Koren S."/>
            <person name="Bechman K.B."/>
            <person name="Herman A."/>
            <person name="Abrahante J.E."/>
            <person name="Garbe J."/>
        </authorList>
    </citation>
    <scope>NUCLEOTIDE SEQUENCE</scope>
    <source>
        <strain evidence="2">Duluth1</strain>
        <tissue evidence="2">Whole animal</tissue>
    </source>
</reference>
<protein>
    <submittedName>
        <fullName evidence="2">Uncharacterized protein</fullName>
    </submittedName>
</protein>
<organism evidence="2 3">
    <name type="scientific">Dreissena polymorpha</name>
    <name type="common">Zebra mussel</name>
    <name type="synonym">Mytilus polymorpha</name>
    <dbReference type="NCBI Taxonomy" id="45954"/>
    <lineage>
        <taxon>Eukaryota</taxon>
        <taxon>Metazoa</taxon>
        <taxon>Spiralia</taxon>
        <taxon>Lophotrochozoa</taxon>
        <taxon>Mollusca</taxon>
        <taxon>Bivalvia</taxon>
        <taxon>Autobranchia</taxon>
        <taxon>Heteroconchia</taxon>
        <taxon>Euheterodonta</taxon>
        <taxon>Imparidentia</taxon>
        <taxon>Neoheterodontei</taxon>
        <taxon>Myida</taxon>
        <taxon>Dreissenoidea</taxon>
        <taxon>Dreissenidae</taxon>
        <taxon>Dreissena</taxon>
    </lineage>
</organism>
<evidence type="ECO:0000313" key="2">
    <source>
        <dbReference type="EMBL" id="KAH3882575.1"/>
    </source>
</evidence>
<gene>
    <name evidence="2" type="ORF">DPMN_006517</name>
</gene>
<accession>A0A9D4MSJ6</accession>
<sequence length="168" mass="19306">MEKNSSLFTGNDIFEIQNLVLSAGLDGKPVDLAGLNRLMTEGIELNRNVQSTEKSQNSTFKIMAYTQKVNIMLRIILKMKVPRFVPPGRKVRLTHIRINRRSDPQPPNNTNSNSHTHNDKRTDKRQIHPSPIHPVPMSYSVVDNKQPLRNEIFQTKIERTKSTLVRIQ</sequence>
<evidence type="ECO:0000256" key="1">
    <source>
        <dbReference type="SAM" id="MobiDB-lite"/>
    </source>
</evidence>
<keyword evidence="3" id="KW-1185">Reference proteome</keyword>